<organism evidence="3 5">
    <name type="scientific">Pseudoalteromonas citrea</name>
    <dbReference type="NCBI Taxonomy" id="43655"/>
    <lineage>
        <taxon>Bacteria</taxon>
        <taxon>Pseudomonadati</taxon>
        <taxon>Pseudomonadota</taxon>
        <taxon>Gammaproteobacteria</taxon>
        <taxon>Alteromonadales</taxon>
        <taxon>Pseudoalteromonadaceae</taxon>
        <taxon>Pseudoalteromonas</taxon>
    </lineage>
</organism>
<dbReference type="Gene3D" id="3.30.1330.230">
    <property type="match status" value="1"/>
</dbReference>
<dbReference type="EMBL" id="PNCL01000029">
    <property type="protein sequence ID" value="TMP60116.1"/>
    <property type="molecule type" value="Genomic_DNA"/>
</dbReference>
<gene>
    <name evidence="3" type="ORF">CWB96_07840</name>
    <name evidence="2" type="ORF">CWB97_16030</name>
</gene>
<dbReference type="Pfam" id="PF02624">
    <property type="entry name" value="YcaO"/>
    <property type="match status" value="1"/>
</dbReference>
<dbReference type="OrthoDB" id="2379922at2"/>
<accession>A0A5S3XSY8</accession>
<reference evidence="3 5" key="1">
    <citation type="submission" date="2017-12" db="EMBL/GenBank/DDBJ databases">
        <authorList>
            <person name="Paulsen S."/>
            <person name="Gram L.K."/>
        </authorList>
    </citation>
    <scope>NUCLEOTIDE SEQUENCE [LARGE SCALE GENOMIC DNA]</scope>
    <source>
        <strain evidence="3 5">S2231</strain>
        <strain evidence="2">S2233</strain>
    </source>
</reference>
<evidence type="ECO:0000259" key="1">
    <source>
        <dbReference type="PROSITE" id="PS51664"/>
    </source>
</evidence>
<dbReference type="Proteomes" id="UP000307706">
    <property type="component" value="Unassembled WGS sequence"/>
</dbReference>
<dbReference type="RefSeq" id="WP_138597770.1">
    <property type="nucleotide sequence ID" value="NZ_PNCK01000063.1"/>
</dbReference>
<dbReference type="Gene3D" id="3.30.40.250">
    <property type="match status" value="1"/>
</dbReference>
<dbReference type="PANTHER" id="PTHR37809:SF1">
    <property type="entry name" value="RIBOSOMAL PROTEIN S12 METHYLTHIOTRANSFERASE ACCESSORY FACTOR YCAO"/>
    <property type="match status" value="1"/>
</dbReference>
<dbReference type="InterPro" id="IPR003776">
    <property type="entry name" value="YcaO-like_dom"/>
</dbReference>
<dbReference type="EMBL" id="PNCK01000063">
    <property type="protein sequence ID" value="TMP41050.1"/>
    <property type="molecule type" value="Genomic_DNA"/>
</dbReference>
<feature type="domain" description="YcaO" evidence="1">
    <location>
        <begin position="261"/>
        <end position="612"/>
    </location>
</feature>
<dbReference type="AlphaFoldDB" id="A0A5S3XSY8"/>
<dbReference type="Gene3D" id="3.30.160.660">
    <property type="match status" value="1"/>
</dbReference>
<dbReference type="NCBIfam" id="TIGR00702">
    <property type="entry name" value="YcaO-type kinase domain"/>
    <property type="match status" value="1"/>
</dbReference>
<name>A0A5S3XSY8_9GAMM</name>
<evidence type="ECO:0000313" key="2">
    <source>
        <dbReference type="EMBL" id="TMP41050.1"/>
    </source>
</evidence>
<comment type="caution">
    <text evidence="3">The sequence shown here is derived from an EMBL/GenBank/DDBJ whole genome shotgun (WGS) entry which is preliminary data.</text>
</comment>
<evidence type="ECO:0000313" key="5">
    <source>
        <dbReference type="Proteomes" id="UP000307706"/>
    </source>
</evidence>
<dbReference type="PROSITE" id="PS51664">
    <property type="entry name" value="YCAO"/>
    <property type="match status" value="1"/>
</dbReference>
<dbReference type="PANTHER" id="PTHR37809">
    <property type="entry name" value="RIBOSOMAL PROTEIN S12 METHYLTHIOTRANSFERASE ACCESSORY FACTOR YCAO"/>
    <property type="match status" value="1"/>
</dbReference>
<reference evidence="3" key="3">
    <citation type="submission" date="2019-09" db="EMBL/GenBank/DDBJ databases">
        <title>Co-occurence of chitin degradation, pigmentation and bioactivity in marine Pseudoalteromonas.</title>
        <authorList>
            <person name="Sonnenschein E.C."/>
            <person name="Bech P.K."/>
        </authorList>
    </citation>
    <scope>NUCLEOTIDE SEQUENCE</scope>
    <source>
        <strain evidence="3">S2231</strain>
        <strain evidence="2">S2233</strain>
    </source>
</reference>
<dbReference type="Proteomes" id="UP000305730">
    <property type="component" value="Unassembled WGS sequence"/>
</dbReference>
<evidence type="ECO:0000313" key="4">
    <source>
        <dbReference type="Proteomes" id="UP000305730"/>
    </source>
</evidence>
<sequence length="612" mass="70635">MLLNYNQSITLDNNTSIFSHKKFTLIIKEDTSYLIKTDINLEELVYSNTSPNKAISTLPLKKRIATLQTLDNLHLKKIIKQMTSKGGNIKPLQEKMVKPENIRTIQYINEINEITVYNSRFEITKIIKSNSELEKFKSCVIRNDPIRYWFERYSNRITHHINHTKNTGDCNNKKIIAKETSPPPAEQDIHKSCDGGYRVKTAHETLELILPHVNNITGIVNKVEEVNCENLPFKTYKAIYQIDIPTFKDPTNFNFKISSLGKGKSIEQAKVSAIAECYERYAAQFQCNDDYIIDSFKNIEHKSIHPNIIHGLSERQKSSYSNNFIYPGKSSDDSYPDFNHSHKHHWSSAISLISKEKKYLPTSFLFANSPYGIKYCSWNSNGCAAGNTKDEAILQGLLELIERDAIAIWWYNKLQFQEINVHTLDQNIVSKIQTSLSTEWDIWFLNITHDFDIPVIACISRHLTTKKFRFGFGCHLKLEVAMERALTELCQLISIGSNHNAPFNFDEIDEHLFLYPKKDKNTTCNISNLEFSNISETLDFCLKKASSLGIDILVKDYNRSEIPLETVKVIAPGMCHIWPQMALDRLYSVPFKLNWVEYKSNELTLNKQKLYI</sequence>
<keyword evidence="4" id="KW-1185">Reference proteome</keyword>
<reference evidence="4 5" key="2">
    <citation type="submission" date="2019-06" db="EMBL/GenBank/DDBJ databases">
        <title>Co-occurence of chitin degradation, pigmentation and bioactivity in marine Pseudoalteromonas.</title>
        <authorList>
            <person name="Sonnenschein E.C."/>
            <person name="Bech P.K."/>
        </authorList>
    </citation>
    <scope>NUCLEOTIDE SEQUENCE [LARGE SCALE GENOMIC DNA]</scope>
    <source>
        <strain evidence="5">S2231</strain>
        <strain evidence="4">S2233</strain>
    </source>
</reference>
<evidence type="ECO:0000313" key="3">
    <source>
        <dbReference type="EMBL" id="TMP60116.1"/>
    </source>
</evidence>
<protein>
    <recommendedName>
        <fullName evidence="1">YcaO domain-containing protein</fullName>
    </recommendedName>
</protein>
<proteinExistence type="predicted"/>